<dbReference type="Proteomes" id="UP000683925">
    <property type="component" value="Unassembled WGS sequence"/>
</dbReference>
<sequence length="3084" mass="353671">MTIKYFEILFILLQAVKVQSQCQFLSFTPLINPSDPQLEQDQALQTEVVQGQMNVGLGLWVKYQPFIEMKDLTDRTSQIVTTSVGQIIVQGGQFIYSMEQSVNKFKMLVVSIKIDSTAQTIQHNVFYSFKSSLNTLSFNFDSSIYEGLWVMFYVYYDQILGKSTFGYYTTLENIPSQTVDDLPPFVASIKHKIGGFYQYTNQNGAIVVLNQFTGLMSTIFTTHEENIFSNLDSCQNFIEYDTCYSSQYMVSYKNQAMNGDDMIRTNTFSSRNPIYVLKGWIILEQLSQAEQKTVIFRITINKDYSDDMYIGDREVLLEYFQSSLPLENGLEISTYSYEFPLKGRYKTQEDNKISKFGDEFSELFIKWHYFQYEVGTQNNDGKPMLSLYFPTISQLQQYKWPQPVNHFTGVVYYVSVGGDDYSQRFMKGYVSDILLETFCQPVEALLVPSCHYTCLTCDGPTQYNCLSCPDDSFRQHQETEKTCFCQQRYVDQDGQYECKSIVQAFPQIVKQEVELQCSKLGYVNCANDNIECSFGYFQIDQNCIQCPNHFDVLTRTKLTCFDCIIEPKKFAKTLKCTQDAETYHSQVEYTYSVSIRKPNDVSYFDLSKDGNENYSLKLCQGCLGKGSCKEGYFYEDNECQECLDGCLTCITNFRCNKCFPGFYLDYEHLCQKCTNCKTCLLNNGIQWCETCYGTQELLYGKCVSCGVNCQSCNSDGYCYYCQGSPSLQYISFDGKNCEECNIENCIYCFQYMMNGGIYISNLDLQFNIINLDFKQVFFGCALCKQNYFFNQSTQKCELKPVNDDCDFALILSDSTQKCIISSNNIDSVQNIDCPTLLNCKQCIKNYIETDSFCIICEDGYYSGVLTGQCQQCLHNCKTCIQQNKQYRDFWKWSIKAFYRYFLNSDNDHAFEIYASTNAEADLELICTSCQIGYVMYENQCIKSCDENCKECEIIDGKSTCIQCYETSSGFLKSLNAQGTCLTCPSNCLACLNRTSDEIADVNPYFILTNSNVQLTRKCYEKSNKINLLENYFYDSFTQTISVCTDNLQCYNKIIIKQNIYCDFDEFFIKQYESSDEFFGSKNIYIQQFFDDSYLISKETASLYQYLNEISVRNVEYQFTFIQGNQPNCVFIDVLQIRSTLQQNVFAIQQVDLALIGQTNPTQMYVPVEFKISNYTTVTFQNLVFNCAQKQDSQYTQSILSLFNLKLTLTLKLINCGFITQNETDKNYSFAINSNIPYSLYIKNLMISNFYIYNSDIFQFIAQQNILKNVIEIDNVIIENSYFFNSTLIKFLAQLNHLSLNSVISQIQIKNTKFIESNFIYSSSLLNYTIGLLDINSITVDNTEFSWNSNFLLLSCADQSAISNVILNNSLLSLGSSFYSSNIINIHDIIVNNTSIMNSILISNKVDYTKSNQALLASSNVFLKKFQILNVLYDKQQQILVIAKYDEISSLKFTLMEFLLQNCQTVSKTQIQQISYENSMIYIECQICLLENIQIIRGYGLPEMTLINSEKLEMRNLIISQNSKFLSKVLHSSFECVKQFAILHMHFFIYIGQYKDVFIDQVNVLNSLSFNSPFIIFKGYDTLQKLLSETIVIQNINLIQNVLIISDTNQHTSLISIESEQKSKVTLSIAYFAFNHLNEYVQDLTIVSAATIYISLQQGSVLMNECKFIQNIVTNSTDTILYIKSSFLQLQNSYFQNNGLINLSKISKHILFSQSQDQNEIDYASIFQVKSNGGNGLFIIQTLSIDNITINASYSYNGGGFSIITQAVSVISIANSFFYNTMSSLDDSVYALGGCLYIDASSSQLNFQLHDSIIDTSYSRHDGGAIYITPSLSYNLITIFNLIVRECFSLQNTFFSYTLSKIETIKSNVIFKNIQFQTTENGFQKYFSLIQDLSEDDASNVAHSNPMIFVQYGNFSIYNCSFLSTVIQFLIKIEQAENIILSNVKVINSTVLQSPLFKLNLRTQISGQLQISNLQLTNVIERTKIYTDSCIKSNSAFHSELQCPTYVSQVALNLNENDFTKQKEVQFLCNQLLIYSNKQFNYSLIEIDNFNQTHSLKVEKMELTNIVCENCQFGIFRILEIYQQNKETMKLSQINIKNCRCGNTGCLSIVKSLNEFILKKNLIGPTRILQQHDYDNLHFKLNQQINIVDSSFLNNTAFYGGSILIVELGTLIKKCTFKNNSAQIGGAIYYSSSESQIFLLETQIIQNKAKVAGGVFLNQQSLQLTKELDIQLLNNNSTLYGEDVIENPRSLTLSIDGGQTLLQKSLVSVTDNSITEQIIIKPYKVLGYSQKMTYLTLPSGRTIGTYNFFDQYTSTIIPYNLTLRIIALDKFNKQNKGLSNSYCTIDPFAFNTSSQNEEPNVNYNLSFSNVTFNETSGDYNLDNLVIYFMPNLTNNLVLRLSIQCSSIIIPQYDDEPPFEIMKNITNYRLLVDIKTFNCQLGEYQNGTTGGCTLCDTVQNQYQVQWSAQSCSYKDDQKMKSIESSMIELRSGYWRAYYYSQTVEYCYHLPSNCEGGWKPGDQSCIQGHIGALCEQCDLYNIQSQGSYSVSSKYSCGSCDQIAFNIISIILISLWTLISTLMSVSSTVEMIDEFVIGLRLKAFGVTVAIKEASTAILIKVFTNYLQIVSTISTFQLQVPIGLASVVNSVGNPIESMAYSLDCFLVSITEISIIYFRIIWGLIMATMYITIFFGLGGLAILFKHVKIDFSYISTSLIYLFIYLQPNIIGGLISLLSYRKISDEYWIQGNVAYRYDTISHAKWVIGFCFPLLIIFCCILPFFLWFGVHKNKYQLDMTKIRRTWGYLYNEYKLHAYYWETIKILQKQVIIIVLAYYDDHIAIKASLVFLVLFGYSYLTISNKPYMTGQLNHLDTHSIVVCAVSIILASSIYTAQQQNLQEIVWPFYIIIGVLNGLYILKMLLQILFAYFKKLHDKIDIIKGFISKRFPNFANYHPFIKQSLESRQTQQIRIKRRYGKIREYIFPQAKKILEFKKFNNFELPCVVDIYKLIGKEKEIQEFDYGDIQSLNSPKQSEIITERQNLKTLVKYPNNNLNERSSVFSFPRPSGTRIHPELDMEGESARQSADRQII</sequence>
<evidence type="ECO:0000313" key="5">
    <source>
        <dbReference type="EMBL" id="CAD8151405.1"/>
    </source>
</evidence>
<gene>
    <name evidence="5" type="ORF">POCTA_138.1.T0250078</name>
</gene>
<feature type="transmembrane region" description="Helical" evidence="2">
    <location>
        <begin position="2865"/>
        <end position="2885"/>
    </location>
</feature>
<dbReference type="CDD" id="cd00064">
    <property type="entry name" value="FU"/>
    <property type="match status" value="1"/>
</dbReference>
<dbReference type="PANTHER" id="PTHR11319">
    <property type="entry name" value="G PROTEIN-COUPLED RECEPTOR-RELATED"/>
    <property type="match status" value="1"/>
</dbReference>
<organism evidence="5 6">
    <name type="scientific">Paramecium octaurelia</name>
    <dbReference type="NCBI Taxonomy" id="43137"/>
    <lineage>
        <taxon>Eukaryota</taxon>
        <taxon>Sar</taxon>
        <taxon>Alveolata</taxon>
        <taxon>Ciliophora</taxon>
        <taxon>Intramacronucleata</taxon>
        <taxon>Oligohymenophorea</taxon>
        <taxon>Peniculida</taxon>
        <taxon>Parameciidae</taxon>
        <taxon>Paramecium</taxon>
    </lineage>
</organism>
<keyword evidence="2" id="KW-0812">Transmembrane</keyword>
<feature type="region of interest" description="Disordered" evidence="1">
    <location>
        <begin position="3051"/>
        <end position="3084"/>
    </location>
</feature>
<reference evidence="5" key="1">
    <citation type="submission" date="2021-01" db="EMBL/GenBank/DDBJ databases">
        <authorList>
            <consortium name="Genoscope - CEA"/>
            <person name="William W."/>
        </authorList>
    </citation>
    <scope>NUCLEOTIDE SEQUENCE</scope>
</reference>
<comment type="caution">
    <text evidence="5">The sequence shown here is derived from an EMBL/GenBank/DDBJ whole genome shotgun (WGS) entry which is preliminary data.</text>
</comment>
<keyword evidence="3" id="KW-0732">Signal</keyword>
<name>A0A8S1TDW5_PAROT</name>
<evidence type="ECO:0000313" key="6">
    <source>
        <dbReference type="Proteomes" id="UP000683925"/>
    </source>
</evidence>
<feature type="domain" description="EGF-like" evidence="4">
    <location>
        <begin position="832"/>
        <end position="870"/>
    </location>
</feature>
<dbReference type="PANTHER" id="PTHR11319:SF35">
    <property type="entry name" value="OUTER MEMBRANE PROTEIN PMPC-RELATED"/>
    <property type="match status" value="1"/>
</dbReference>
<accession>A0A8S1TDW5</accession>
<dbReference type="SMART" id="SM00181">
    <property type="entry name" value="EGF"/>
    <property type="match status" value="2"/>
</dbReference>
<dbReference type="OrthoDB" id="77931at2759"/>
<feature type="transmembrane region" description="Helical" evidence="2">
    <location>
        <begin position="2758"/>
        <end position="2782"/>
    </location>
</feature>
<feature type="chain" id="PRO_5035815122" description="EGF-like domain-containing protein" evidence="3">
    <location>
        <begin position="21"/>
        <end position="3084"/>
    </location>
</feature>
<evidence type="ECO:0000259" key="4">
    <source>
        <dbReference type="SMART" id="SM00181"/>
    </source>
</evidence>
<feature type="transmembrane region" description="Helical" evidence="2">
    <location>
        <begin position="2897"/>
        <end position="2923"/>
    </location>
</feature>
<proteinExistence type="predicted"/>
<feature type="signal peptide" evidence="3">
    <location>
        <begin position="1"/>
        <end position="20"/>
    </location>
</feature>
<dbReference type="InterPro" id="IPR006212">
    <property type="entry name" value="Furin_repeat"/>
</dbReference>
<keyword evidence="2" id="KW-0472">Membrane</keyword>
<evidence type="ECO:0000256" key="1">
    <source>
        <dbReference type="SAM" id="MobiDB-lite"/>
    </source>
</evidence>
<dbReference type="SMART" id="SM00261">
    <property type="entry name" value="FU"/>
    <property type="match status" value="3"/>
</dbReference>
<feature type="transmembrane region" description="Helical" evidence="2">
    <location>
        <begin position="2713"/>
        <end position="2733"/>
    </location>
</feature>
<dbReference type="InterPro" id="IPR000742">
    <property type="entry name" value="EGF"/>
</dbReference>
<keyword evidence="6" id="KW-1185">Reference proteome</keyword>
<dbReference type="OMA" id="TISHAKW"/>
<evidence type="ECO:0000256" key="2">
    <source>
        <dbReference type="SAM" id="Phobius"/>
    </source>
</evidence>
<evidence type="ECO:0000256" key="3">
    <source>
        <dbReference type="SAM" id="SignalP"/>
    </source>
</evidence>
<dbReference type="EMBL" id="CAJJDP010000025">
    <property type="protein sequence ID" value="CAD8151405.1"/>
    <property type="molecule type" value="Genomic_DNA"/>
</dbReference>
<feature type="transmembrane region" description="Helical" evidence="2">
    <location>
        <begin position="2559"/>
        <end position="2581"/>
    </location>
</feature>
<protein>
    <recommendedName>
        <fullName evidence="4">EGF-like domain-containing protein</fullName>
    </recommendedName>
</protein>
<keyword evidence="2" id="KW-1133">Transmembrane helix</keyword>
<feature type="transmembrane region" description="Helical" evidence="2">
    <location>
        <begin position="2834"/>
        <end position="2853"/>
    </location>
</feature>
<feature type="transmembrane region" description="Helical" evidence="2">
    <location>
        <begin position="2674"/>
        <end position="2698"/>
    </location>
</feature>
<feature type="domain" description="EGF-like" evidence="4">
    <location>
        <begin position="641"/>
        <end position="671"/>
    </location>
</feature>